<dbReference type="RefSeq" id="WP_003596482.1">
    <property type="nucleotide sequence ID" value="NZ_AGJK01000004.1"/>
</dbReference>
<protein>
    <submittedName>
        <fullName evidence="1">Uncharacterized protein</fullName>
    </submittedName>
</protein>
<dbReference type="Proteomes" id="UP000004382">
    <property type="component" value="Unassembled WGS sequence"/>
</dbReference>
<evidence type="ECO:0000313" key="1">
    <source>
        <dbReference type="EMBL" id="EHP94796.1"/>
    </source>
</evidence>
<comment type="caution">
    <text evidence="1">The sequence shown here is derived from an EMBL/GenBank/DDBJ whole genome shotgun (WGS) entry which is preliminary data.</text>
</comment>
<gene>
    <name evidence="1" type="ORF">MetexDRAFT_0334</name>
</gene>
<proteinExistence type="predicted"/>
<dbReference type="AlphaFoldDB" id="H1KCH2"/>
<evidence type="ECO:0000313" key="2">
    <source>
        <dbReference type="Proteomes" id="UP000004382"/>
    </source>
</evidence>
<dbReference type="PATRIC" id="fig|882800.3.peg.314"/>
<name>H1KCH2_METEX</name>
<reference evidence="1 2" key="1">
    <citation type="submission" date="2011-09" db="EMBL/GenBank/DDBJ databases">
        <title>The draft genome of Methylobacterium extorquens DSM 13060.</title>
        <authorList>
            <consortium name="US DOE Joint Genome Institute (JGI-PGF)"/>
            <person name="Lucas S."/>
            <person name="Han J."/>
            <person name="Lapidus A."/>
            <person name="Cheng J.-F."/>
            <person name="Goodwin L."/>
            <person name="Pitluck S."/>
            <person name="Peters L."/>
            <person name="Land M.L."/>
            <person name="Hauser L."/>
            <person name="Koskimaki J."/>
            <person name="Halonen O."/>
            <person name="Pirttila A."/>
            <person name="Frank C."/>
            <person name="Woyke T.J."/>
        </authorList>
    </citation>
    <scope>NUCLEOTIDE SEQUENCE [LARGE SCALE GENOMIC DNA]</scope>
    <source>
        <strain evidence="1 2">DSM 13060</strain>
    </source>
</reference>
<sequence length="337" mass="38136">MDYGYSTFLGRQVQARDLDYGHPAQLQVVCPCCKEPVHKGVRSSSQGATHYLSHYAAENPELQRCEFRTGAETVPPGAEAFGGQGRHQKLATFADVLREELDQNTAMRHVPRIREELLGLGSLTAVLRSLRIRIERHRREAKGSWRDSTNHLCREFLMLRDKGKFAVTTSGELTEDRRRTRRALDLFDQLLTVPGRDAFDLVAAHAVAVEVIKGHGEIREHGRCITPGRGDVCVMFEMMLQDRARRRAHRIFEQAEQGPSTLNPDVADRKWAALTTNDWFKNVVEATVFQLFYDLDETRLEMRRGEVLRYDGGRSREPAFVADAGPTPTSGYAPLFA</sequence>
<accession>H1KCH2</accession>
<dbReference type="EMBL" id="AGJK01000004">
    <property type="protein sequence ID" value="EHP94796.1"/>
    <property type="molecule type" value="Genomic_DNA"/>
</dbReference>
<organism evidence="1 2">
    <name type="scientific">Methylorubrum extorquens DSM 13060</name>
    <dbReference type="NCBI Taxonomy" id="882800"/>
    <lineage>
        <taxon>Bacteria</taxon>
        <taxon>Pseudomonadati</taxon>
        <taxon>Pseudomonadota</taxon>
        <taxon>Alphaproteobacteria</taxon>
        <taxon>Hyphomicrobiales</taxon>
        <taxon>Methylobacteriaceae</taxon>
        <taxon>Methylorubrum</taxon>
    </lineage>
</organism>